<reference evidence="2 3" key="1">
    <citation type="journal article" date="2009" name="Proc. Natl. Acad. Sci. U.S.A.">
        <title>Eukaryote-to-eukaryote gene transfer events revealed by the genome sequence of the wine yeast Saccharomyces cerevisiae EC1118.</title>
        <authorList>
            <person name="Novo M."/>
            <person name="Bigey F."/>
            <person name="Beyne E."/>
            <person name="Galeote V."/>
            <person name="Gavory F."/>
            <person name="Mallet S."/>
            <person name="Cambot B."/>
            <person name="Legras J.L."/>
            <person name="Wincker P."/>
            <person name="Casaregola S."/>
            <person name="Dequin S."/>
        </authorList>
    </citation>
    <scope>NUCLEOTIDE SEQUENCE [LARGE SCALE GENOMIC DNA]</scope>
    <source>
        <strain evidence="3">Lalvin EC1118 / Prise de mousse</strain>
    </source>
</reference>
<gene>
    <name evidence="2" type="ORF">EC1118_1B15_0452g</name>
</gene>
<dbReference type="HOGENOM" id="CLU_2225275_0_0_1"/>
<sequence length="106" mass="11547">MGPVLVWNISDLIGMNFTCLKGLATLFKTGASIGISLGAGAECSTIIACNLGSWFFKISLAIVQRLPLGMQCRICSFRNARQGGNIPELALIIICTFIYFLYFSLF</sequence>
<evidence type="ECO:0000313" key="2">
    <source>
        <dbReference type="EMBL" id="CAY77715.1"/>
    </source>
</evidence>
<dbReference type="EMBL" id="FN393060">
    <property type="protein sequence ID" value="CAY77715.1"/>
    <property type="molecule type" value="Genomic_DNA"/>
</dbReference>
<dbReference type="Proteomes" id="UP000000286">
    <property type="component" value="Chromosome II"/>
</dbReference>
<proteinExistence type="predicted"/>
<keyword evidence="1" id="KW-0812">Transmembrane</keyword>
<keyword evidence="1" id="KW-1133">Transmembrane helix</keyword>
<feature type="transmembrane region" description="Helical" evidence="1">
    <location>
        <begin position="86"/>
        <end position="105"/>
    </location>
</feature>
<protein>
    <submittedName>
        <fullName evidence="2">EC1118_1B15_0452p</fullName>
    </submittedName>
</protein>
<evidence type="ECO:0000313" key="3">
    <source>
        <dbReference type="Proteomes" id="UP000000286"/>
    </source>
</evidence>
<name>C8Z3S5_YEAS8</name>
<dbReference type="AlphaFoldDB" id="C8Z3S5"/>
<keyword evidence="1" id="KW-0472">Membrane</keyword>
<organism evidence="2 3">
    <name type="scientific">Saccharomyces cerevisiae (strain Lalvin EC1118 / Prise de mousse)</name>
    <name type="common">Baker's yeast</name>
    <dbReference type="NCBI Taxonomy" id="643680"/>
    <lineage>
        <taxon>Eukaryota</taxon>
        <taxon>Fungi</taxon>
        <taxon>Dikarya</taxon>
        <taxon>Ascomycota</taxon>
        <taxon>Saccharomycotina</taxon>
        <taxon>Saccharomycetes</taxon>
        <taxon>Saccharomycetales</taxon>
        <taxon>Saccharomycetaceae</taxon>
        <taxon>Saccharomyces</taxon>
    </lineage>
</organism>
<accession>C8Z3S5</accession>
<evidence type="ECO:0000256" key="1">
    <source>
        <dbReference type="SAM" id="Phobius"/>
    </source>
</evidence>